<keyword evidence="3" id="KW-1185">Reference proteome</keyword>
<dbReference type="Pfam" id="PF08722">
    <property type="entry name" value="Tn7_TnsA-like_N"/>
    <property type="match status" value="1"/>
</dbReference>
<dbReference type="InterPro" id="IPR014833">
    <property type="entry name" value="TnsA_N"/>
</dbReference>
<name>A0A4U0ZD90_9ALTE</name>
<dbReference type="Proteomes" id="UP000305471">
    <property type="component" value="Unassembled WGS sequence"/>
</dbReference>
<protein>
    <recommendedName>
        <fullName evidence="1">TnsA endonuclease N-terminal domain-containing protein</fullName>
    </recommendedName>
</protein>
<evidence type="ECO:0000313" key="2">
    <source>
        <dbReference type="EMBL" id="TKB02554.1"/>
    </source>
</evidence>
<reference evidence="2 3" key="1">
    <citation type="submission" date="2019-04" db="EMBL/GenBank/DDBJ databases">
        <title>Alteromonas portus sp. nov., an alginate lyase-excreting marine bacterium.</title>
        <authorList>
            <person name="Huang H."/>
            <person name="Mo K."/>
            <person name="Bao S."/>
        </authorList>
    </citation>
    <scope>NUCLEOTIDE SEQUENCE [LARGE SCALE GENOMIC DNA]</scope>
    <source>
        <strain evidence="2 3">HB161718</strain>
    </source>
</reference>
<dbReference type="Gene3D" id="3.40.91.30">
    <property type="match status" value="1"/>
</dbReference>
<dbReference type="AlphaFoldDB" id="A0A4U0ZD90"/>
<dbReference type="EMBL" id="SWCO01000007">
    <property type="protein sequence ID" value="TKB02554.1"/>
    <property type="molecule type" value="Genomic_DNA"/>
</dbReference>
<gene>
    <name evidence="2" type="ORF">E5672_11840</name>
</gene>
<sequence>MRKINDFAVTATLQLASRQNAVKPHIRSREPVSRSKGRVVGYYASWKNKRSVAWESQLERDACALFEFSKGVVAYFEQPEKFELKEEGKSVSYTPDFKLSFRCGGVAYVEIKPESYLKDGCLKSKLAKFSEIIRLEKKADFFVLTEREIRVTNFQTNLTILKHYSKLTISNIEVSGMKAWLQEKRKAPIFALSKMLGSSPKAFAFIAHGHAQVDLSQPLSETSMTFTNEDNSDESIIFSCRFAPDFE</sequence>
<dbReference type="RefSeq" id="WP_136782388.1">
    <property type="nucleotide sequence ID" value="NZ_SWCO01000007.1"/>
</dbReference>
<dbReference type="OrthoDB" id="6103242at2"/>
<proteinExistence type="predicted"/>
<evidence type="ECO:0000259" key="1">
    <source>
        <dbReference type="Pfam" id="PF08722"/>
    </source>
</evidence>
<organism evidence="2 3">
    <name type="scientific">Alteromonas portus</name>
    <dbReference type="NCBI Taxonomy" id="2565549"/>
    <lineage>
        <taxon>Bacteria</taxon>
        <taxon>Pseudomonadati</taxon>
        <taxon>Pseudomonadota</taxon>
        <taxon>Gammaproteobacteria</taxon>
        <taxon>Alteromonadales</taxon>
        <taxon>Alteromonadaceae</taxon>
        <taxon>Alteromonas/Salinimonas group</taxon>
        <taxon>Alteromonas</taxon>
    </lineage>
</organism>
<accession>A0A4U0ZD90</accession>
<evidence type="ECO:0000313" key="3">
    <source>
        <dbReference type="Proteomes" id="UP000305471"/>
    </source>
</evidence>
<feature type="domain" description="TnsA endonuclease N-terminal" evidence="1">
    <location>
        <begin position="72"/>
        <end position="146"/>
    </location>
</feature>
<comment type="caution">
    <text evidence="2">The sequence shown here is derived from an EMBL/GenBank/DDBJ whole genome shotgun (WGS) entry which is preliminary data.</text>
</comment>